<keyword evidence="4" id="KW-1185">Reference proteome</keyword>
<reference evidence="3 4" key="1">
    <citation type="submission" date="2016-12" db="EMBL/GenBank/DDBJ databases">
        <authorList>
            <person name="Song W.-J."/>
            <person name="Kurnit D.M."/>
        </authorList>
    </citation>
    <scope>NUCLEOTIDE SEQUENCE [LARGE SCALE GENOMIC DNA]</scope>
    <source>
        <strain evidence="3 4">STM7296</strain>
    </source>
</reference>
<dbReference type="SUPFAM" id="SSF51735">
    <property type="entry name" value="NAD(P)-binding Rossmann-fold domains"/>
    <property type="match status" value="1"/>
</dbReference>
<evidence type="ECO:0000259" key="2">
    <source>
        <dbReference type="SMART" id="SM00829"/>
    </source>
</evidence>
<dbReference type="Pfam" id="PF08240">
    <property type="entry name" value="ADH_N"/>
    <property type="match status" value="1"/>
</dbReference>
<evidence type="ECO:0000313" key="4">
    <source>
        <dbReference type="Proteomes" id="UP000187012"/>
    </source>
</evidence>
<dbReference type="Proteomes" id="UP000187012">
    <property type="component" value="Unassembled WGS sequence"/>
</dbReference>
<protein>
    <submittedName>
        <fullName evidence="3">Zn-dependent oxidoreductase, NADPH:quinone reductase</fullName>
    </submittedName>
</protein>
<dbReference type="InterPro" id="IPR011032">
    <property type="entry name" value="GroES-like_sf"/>
</dbReference>
<feature type="domain" description="Enoyl reductase (ER)" evidence="2">
    <location>
        <begin position="73"/>
        <end position="385"/>
    </location>
</feature>
<dbReference type="PANTHER" id="PTHR43677">
    <property type="entry name" value="SHORT-CHAIN DEHYDROGENASE/REDUCTASE"/>
    <property type="match status" value="1"/>
</dbReference>
<dbReference type="InterPro" id="IPR013149">
    <property type="entry name" value="ADH-like_C"/>
</dbReference>
<proteinExistence type="predicted"/>
<dbReference type="CDD" id="cd08241">
    <property type="entry name" value="QOR1"/>
    <property type="match status" value="1"/>
</dbReference>
<dbReference type="Gene3D" id="3.90.180.10">
    <property type="entry name" value="Medium-chain alcohol dehydrogenases, catalytic domain"/>
    <property type="match status" value="1"/>
</dbReference>
<dbReference type="InterPro" id="IPR036291">
    <property type="entry name" value="NAD(P)-bd_dom_sf"/>
</dbReference>
<dbReference type="PANTHER" id="PTHR43677:SF4">
    <property type="entry name" value="QUINONE OXIDOREDUCTASE-LIKE PROTEIN 2"/>
    <property type="match status" value="1"/>
</dbReference>
<name>A0A1N7SF84_9BURK</name>
<feature type="compositionally biased region" description="Basic residues" evidence="1">
    <location>
        <begin position="8"/>
        <end position="26"/>
    </location>
</feature>
<organism evidence="3 4">
    <name type="scientific">Paraburkholderia ribeironis</name>
    <dbReference type="NCBI Taxonomy" id="1247936"/>
    <lineage>
        <taxon>Bacteria</taxon>
        <taxon>Pseudomonadati</taxon>
        <taxon>Pseudomonadota</taxon>
        <taxon>Betaproteobacteria</taxon>
        <taxon>Burkholderiales</taxon>
        <taxon>Burkholderiaceae</taxon>
        <taxon>Paraburkholderia</taxon>
    </lineage>
</organism>
<dbReference type="InterPro" id="IPR020843">
    <property type="entry name" value="ER"/>
</dbReference>
<dbReference type="AlphaFoldDB" id="A0A1N7SF84"/>
<evidence type="ECO:0000256" key="1">
    <source>
        <dbReference type="SAM" id="MobiDB-lite"/>
    </source>
</evidence>
<dbReference type="Pfam" id="PF00107">
    <property type="entry name" value="ADH_zinc_N"/>
    <property type="match status" value="1"/>
</dbReference>
<sequence>MARERHGGRARAMRKAHAPVRRRTRPGSRGTDSQDANHGLKTHDRADCFTLSMLANPDRYGDTMRAIRCNQYGPPESLAVENLPELEPSPGHVVIDVKAAAVNFPDVLIIENKYQFKPPLPFTPGSEVAGVVRAVGAGVTQFKAGARVVAYTGSGGFAEQALAPAAACVPLADGVEFDVAAAFTLAYGTSHHAVVDRGALQAGETMLVLGAAGGVGLAAVEIGKALGARVIAAASSDAKLATCVSHGADATINYSTEDLRERIKALTDGKGPDVIYDPVGGVYAEPAFRSIGWRGRYLVVGFANGEIPKLPLNLALLKGASLVGVFWGDFAKREPQRNHAAFEQMTRWIGEGKLKPYVSARYALEDTGRALRDMAERRVIGKVVITP</sequence>
<feature type="region of interest" description="Disordered" evidence="1">
    <location>
        <begin position="1"/>
        <end position="40"/>
    </location>
</feature>
<dbReference type="InterPro" id="IPR051397">
    <property type="entry name" value="Zn-ADH-like_protein"/>
</dbReference>
<dbReference type="SMART" id="SM00829">
    <property type="entry name" value="PKS_ER"/>
    <property type="match status" value="1"/>
</dbReference>
<dbReference type="EMBL" id="CYGX02000060">
    <property type="protein sequence ID" value="SIT46004.1"/>
    <property type="molecule type" value="Genomic_DNA"/>
</dbReference>
<accession>A0A1N7SF84</accession>
<gene>
    <name evidence="3" type="ORF">BN2475_600062</name>
</gene>
<dbReference type="Gene3D" id="3.40.50.720">
    <property type="entry name" value="NAD(P)-binding Rossmann-like Domain"/>
    <property type="match status" value="1"/>
</dbReference>
<evidence type="ECO:0000313" key="3">
    <source>
        <dbReference type="EMBL" id="SIT46004.1"/>
    </source>
</evidence>
<dbReference type="InterPro" id="IPR013154">
    <property type="entry name" value="ADH-like_N"/>
</dbReference>
<dbReference type="GO" id="GO:0016491">
    <property type="term" value="F:oxidoreductase activity"/>
    <property type="evidence" value="ECO:0007669"/>
    <property type="project" value="InterPro"/>
</dbReference>
<dbReference type="STRING" id="1247936.BN2475_600062"/>
<dbReference type="SUPFAM" id="SSF50129">
    <property type="entry name" value="GroES-like"/>
    <property type="match status" value="1"/>
</dbReference>